<accession>A0A016VDI9</accession>
<reference evidence="3" key="1">
    <citation type="journal article" date="2015" name="Nat. Genet.">
        <title>The genome and transcriptome of the zoonotic hookworm Ancylostoma ceylanicum identify infection-specific gene families.</title>
        <authorList>
            <person name="Schwarz E.M."/>
            <person name="Hu Y."/>
            <person name="Antoshechkin I."/>
            <person name="Miller M.M."/>
            <person name="Sternberg P.W."/>
            <person name="Aroian R.V."/>
        </authorList>
    </citation>
    <scope>NUCLEOTIDE SEQUENCE</scope>
    <source>
        <strain evidence="3">HY135</strain>
    </source>
</reference>
<organism evidence="2 3">
    <name type="scientific">Ancylostoma ceylanicum</name>
    <dbReference type="NCBI Taxonomy" id="53326"/>
    <lineage>
        <taxon>Eukaryota</taxon>
        <taxon>Metazoa</taxon>
        <taxon>Ecdysozoa</taxon>
        <taxon>Nematoda</taxon>
        <taxon>Chromadorea</taxon>
        <taxon>Rhabditida</taxon>
        <taxon>Rhabditina</taxon>
        <taxon>Rhabditomorpha</taxon>
        <taxon>Strongyloidea</taxon>
        <taxon>Ancylostomatidae</taxon>
        <taxon>Ancylostomatinae</taxon>
        <taxon>Ancylostoma</taxon>
    </lineage>
</organism>
<name>A0A016VDI9_9BILA</name>
<keyword evidence="3" id="KW-1185">Reference proteome</keyword>
<comment type="caution">
    <text evidence="2">The sequence shown here is derived from an EMBL/GenBank/DDBJ whole genome shotgun (WGS) entry which is preliminary data.</text>
</comment>
<evidence type="ECO:0000313" key="3">
    <source>
        <dbReference type="Proteomes" id="UP000024635"/>
    </source>
</evidence>
<proteinExistence type="predicted"/>
<dbReference type="AlphaFoldDB" id="A0A016VDI9"/>
<feature type="compositionally biased region" description="Basic residues" evidence="1">
    <location>
        <begin position="1"/>
        <end position="16"/>
    </location>
</feature>
<evidence type="ECO:0000313" key="2">
    <source>
        <dbReference type="EMBL" id="EYC25057.1"/>
    </source>
</evidence>
<dbReference type="EMBL" id="JARK01001348">
    <property type="protein sequence ID" value="EYC25057.1"/>
    <property type="molecule type" value="Genomic_DNA"/>
</dbReference>
<feature type="region of interest" description="Disordered" evidence="1">
    <location>
        <begin position="1"/>
        <end position="25"/>
    </location>
</feature>
<dbReference type="Proteomes" id="UP000024635">
    <property type="component" value="Unassembled WGS sequence"/>
</dbReference>
<protein>
    <submittedName>
        <fullName evidence="2">Uncharacterized protein</fullName>
    </submittedName>
</protein>
<evidence type="ECO:0000256" key="1">
    <source>
        <dbReference type="SAM" id="MobiDB-lite"/>
    </source>
</evidence>
<sequence length="83" mass="9368">MRRGLRTVHPKRRVRPSGRGGHACQQSTSSSLVCVSRFIVIFMISTNDPAVTWTAWADSSFRMHCKQLTLLRLLVPDSELEIA</sequence>
<gene>
    <name evidence="2" type="primary">Acey_s0012.g1675</name>
    <name evidence="2" type="ORF">Y032_0012g1675</name>
</gene>